<dbReference type="EMBL" id="BJMU01000001">
    <property type="protein sequence ID" value="GEB82013.1"/>
    <property type="molecule type" value="Genomic_DNA"/>
</dbReference>
<dbReference type="RefSeq" id="WP_082064623.1">
    <property type="nucleotide sequence ID" value="NZ_BJMU01000001.1"/>
</dbReference>
<dbReference type="Proteomes" id="UP000317617">
    <property type="component" value="Unassembled WGS sequence"/>
</dbReference>
<reference evidence="2 3" key="1">
    <citation type="submission" date="2019-06" db="EMBL/GenBank/DDBJ databases">
        <title>Whole genome shotgun sequence of Acetobacter orleanensis NBRC 13752.</title>
        <authorList>
            <person name="Hosoyama A."/>
            <person name="Uohara A."/>
            <person name="Ohji S."/>
            <person name="Ichikawa N."/>
        </authorList>
    </citation>
    <scope>NUCLEOTIDE SEQUENCE [LARGE SCALE GENOMIC DNA]</scope>
    <source>
        <strain evidence="2 3">NBRC 13752</strain>
    </source>
</reference>
<evidence type="ECO:0000256" key="1">
    <source>
        <dbReference type="SAM" id="MobiDB-lite"/>
    </source>
</evidence>
<feature type="region of interest" description="Disordered" evidence="1">
    <location>
        <begin position="54"/>
        <end position="86"/>
    </location>
</feature>
<accession>A0A4Y3TJT5</accession>
<name>A0A4Y3TJT5_9PROT</name>
<feature type="compositionally biased region" description="Pro residues" evidence="1">
    <location>
        <begin position="129"/>
        <end position="140"/>
    </location>
</feature>
<organism evidence="2 3">
    <name type="scientific">Acetobacter orleanensis</name>
    <dbReference type="NCBI Taxonomy" id="104099"/>
    <lineage>
        <taxon>Bacteria</taxon>
        <taxon>Pseudomonadati</taxon>
        <taxon>Pseudomonadota</taxon>
        <taxon>Alphaproteobacteria</taxon>
        <taxon>Acetobacterales</taxon>
        <taxon>Acetobacteraceae</taxon>
        <taxon>Acetobacter</taxon>
    </lineage>
</organism>
<protein>
    <submittedName>
        <fullName evidence="2">Uncharacterized protein</fullName>
    </submittedName>
</protein>
<dbReference type="AlphaFoldDB" id="A0A4Y3TJT5"/>
<keyword evidence="3" id="KW-1185">Reference proteome</keyword>
<sequence length="140" mass="12744">MNRVVLLVAAVICVAFVGGLTALGLSGHPPVPQAVHRDIPLAAAPVASPAAALVPVPPAGPSVTPAGTAPAAGAQPATSAPSAAALVPAGPAGPVVTATPAVSAQVPASAPAAAPAPAPSAGKTAPAAAPVPVPASPAHP</sequence>
<comment type="caution">
    <text evidence="2">The sequence shown here is derived from an EMBL/GenBank/DDBJ whole genome shotgun (WGS) entry which is preliminary data.</text>
</comment>
<evidence type="ECO:0000313" key="2">
    <source>
        <dbReference type="EMBL" id="GEB82013.1"/>
    </source>
</evidence>
<proteinExistence type="predicted"/>
<feature type="compositionally biased region" description="Low complexity" evidence="1">
    <location>
        <begin position="104"/>
        <end position="128"/>
    </location>
</feature>
<feature type="region of interest" description="Disordered" evidence="1">
    <location>
        <begin position="104"/>
        <end position="140"/>
    </location>
</feature>
<gene>
    <name evidence="2" type="ORF">AOR01nite_04900</name>
</gene>
<feature type="compositionally biased region" description="Low complexity" evidence="1">
    <location>
        <begin position="61"/>
        <end position="86"/>
    </location>
</feature>
<dbReference type="STRING" id="104099.AD949_08705"/>
<evidence type="ECO:0000313" key="3">
    <source>
        <dbReference type="Proteomes" id="UP000317617"/>
    </source>
</evidence>